<keyword evidence="4" id="KW-1185">Reference proteome</keyword>
<dbReference type="RefSeq" id="WP_338390306.1">
    <property type="nucleotide sequence ID" value="NZ_AP025305.1"/>
</dbReference>
<dbReference type="NCBIfam" id="TIGR04183">
    <property type="entry name" value="Por_Secre_tail"/>
    <property type="match status" value="1"/>
</dbReference>
<keyword evidence="1" id="KW-0732">Signal</keyword>
<evidence type="ECO:0000259" key="2">
    <source>
        <dbReference type="Pfam" id="PF01364"/>
    </source>
</evidence>
<dbReference type="EMBL" id="JAVDQD010000001">
    <property type="protein sequence ID" value="MDR6237777.1"/>
    <property type="molecule type" value="Genomic_DNA"/>
</dbReference>
<dbReference type="Pfam" id="PF01364">
    <property type="entry name" value="Peptidase_C25"/>
    <property type="match status" value="1"/>
</dbReference>
<dbReference type="InterPro" id="IPR029030">
    <property type="entry name" value="Caspase-like_dom_sf"/>
</dbReference>
<evidence type="ECO:0000256" key="1">
    <source>
        <dbReference type="ARBA" id="ARBA00022729"/>
    </source>
</evidence>
<sequence>MNLFLPRMAFKSYFEIIKYKFLSFFLLVVLPFIAEGQSRAVDKESVLRQDDWYKFAVLEEGIYKLDKTFFDGIGMAGADPRNIAVYSSRSGALPQKNLDKWDTDLQECSVEFVGENDGRLDANDYLLFYGQGAYSRKFENGYEILNSNPYDDTVFYFVVNKSIRAKRITVKQVVGVPTSRIRSFSKPNLHEESERSLVVSGRNRYGDKVSSGSSKSIVFEGQSLVAGGRLTLDLSLLSVSGDDDLNCKVTLNGKSSFDVNIRKRSKLGDYPEKGVLSIFNKTFSSDVFAGDQNLEVLFHVNSGDLRIDNVKVSANNSLRAFNGALVFDNSAVVNGEKVVDFHLQGFERDIRVWDISNPLHVQSLKVTNNIIIDSANHHLNYFAFDNSYEYKQVQNVQRVANQNLHGDKSPEMVIVTLPEFKDAASDLAAFRRAHDGLSVKIVTPNQIYNEFSAGRLDPSAIRDYMYYLYHTGGNKLKYLLLMGKTSYDYKNLDGGGTNFVPSYQTENSYHPVRSYVTDDYFGLLEDEDGDWLEGSLSKEETMEIAIGRLPVTSLEQASDVVEKIKRYQTSAQSVGEWRHRVTFVSDDGDSHTHLRDAEDISSYIYDNHPQYTQEKIYLANYTKEGGSPYQGERELDNAVEDGSFIINYIGHGNERNWAEEGVLRMDMIRDWNNLDRLPLFITATCEFGRHDDPLVVSGAEEILLNPNGGGIALVTTSRPVYSSSNKKINLAFNEHVLDYSFEYKPTLGEIFKRAKNAALPLQRDRNRGFILLGDPSMTLAYPERGVKLSEINGKKVGLDDITLKALDKVNLKGNIFLSQGVVDTLFNGEVVLKLYDKPFEQRTNGVKESVINYINYNNVVNSVRAKIVKGSFELEFIIPKNIDYKIEESRMTMYAFEEGSHVDGGDAFVDFSLGGTSDNFVVDDKNPEVLAFINDFTFVSGDKTGKDIVLLARLFDESGLSLSKNNVGQIMMAVLDEDEEFILVDHFIPEIDDFTRGEVRFPISDLEEGKHLLKVKAWDVHNNAGEGEVEFYVVSSDGLTIFDLYNYPNPVAGETTISFSHNRAGEDLIVSLSLYNSNGQLIFEREKEIFNSSQRVEELKWDSRLDSRNYLAPGVYIYQINVKSQKDGKNAKEFSRLVLIKQK</sequence>
<evidence type="ECO:0000313" key="4">
    <source>
        <dbReference type="Proteomes" id="UP001185092"/>
    </source>
</evidence>
<dbReference type="Proteomes" id="UP001185092">
    <property type="component" value="Unassembled WGS sequence"/>
</dbReference>
<organism evidence="3 4">
    <name type="scientific">Aureibacter tunicatorum</name>
    <dbReference type="NCBI Taxonomy" id="866807"/>
    <lineage>
        <taxon>Bacteria</taxon>
        <taxon>Pseudomonadati</taxon>
        <taxon>Bacteroidota</taxon>
        <taxon>Cytophagia</taxon>
        <taxon>Cytophagales</taxon>
        <taxon>Persicobacteraceae</taxon>
        <taxon>Aureibacter</taxon>
    </lineage>
</organism>
<dbReference type="InterPro" id="IPR001769">
    <property type="entry name" value="Gingipain"/>
</dbReference>
<dbReference type="GO" id="GO:0006508">
    <property type="term" value="P:proteolysis"/>
    <property type="evidence" value="ECO:0007669"/>
    <property type="project" value="InterPro"/>
</dbReference>
<dbReference type="Gene3D" id="3.40.50.10390">
    <property type="entry name" value="Gingipain r, domain 1"/>
    <property type="match status" value="1"/>
</dbReference>
<dbReference type="AlphaFoldDB" id="A0AAE4BRZ2"/>
<dbReference type="InterPro" id="IPR029031">
    <property type="entry name" value="Gingipain_N_sf"/>
</dbReference>
<comment type="caution">
    <text evidence="3">The sequence shown here is derived from an EMBL/GenBank/DDBJ whole genome shotgun (WGS) entry which is preliminary data.</text>
</comment>
<evidence type="ECO:0000313" key="3">
    <source>
        <dbReference type="EMBL" id="MDR6237777.1"/>
    </source>
</evidence>
<accession>A0AAE4BRZ2</accession>
<dbReference type="Gene3D" id="2.60.40.4070">
    <property type="match status" value="1"/>
</dbReference>
<dbReference type="InterPro" id="IPR026444">
    <property type="entry name" value="Secre_tail"/>
</dbReference>
<protein>
    <recommendedName>
        <fullName evidence="2">Gingipain domain-containing protein</fullName>
    </recommendedName>
</protein>
<feature type="domain" description="Gingipain" evidence="2">
    <location>
        <begin position="412"/>
        <end position="779"/>
    </location>
</feature>
<dbReference type="Gene3D" id="3.40.50.1460">
    <property type="match status" value="1"/>
</dbReference>
<reference evidence="3" key="1">
    <citation type="submission" date="2023-07" db="EMBL/GenBank/DDBJ databases">
        <title>Genomic Encyclopedia of Type Strains, Phase IV (KMG-IV): sequencing the most valuable type-strain genomes for metagenomic binning, comparative biology and taxonomic classification.</title>
        <authorList>
            <person name="Goeker M."/>
        </authorList>
    </citation>
    <scope>NUCLEOTIDE SEQUENCE</scope>
    <source>
        <strain evidence="3">DSM 26174</strain>
    </source>
</reference>
<proteinExistence type="predicted"/>
<name>A0AAE4BRZ2_9BACT</name>
<gene>
    <name evidence="3" type="ORF">HNQ88_000753</name>
</gene>
<dbReference type="GO" id="GO:0008234">
    <property type="term" value="F:cysteine-type peptidase activity"/>
    <property type="evidence" value="ECO:0007669"/>
    <property type="project" value="InterPro"/>
</dbReference>
<dbReference type="NCBIfam" id="NF033707">
    <property type="entry name" value="T9SS_sortase"/>
    <property type="match status" value="1"/>
</dbReference>
<dbReference type="CDD" id="cd02258">
    <property type="entry name" value="Peptidase_C25_N"/>
    <property type="match status" value="1"/>
</dbReference>
<dbReference type="SUPFAM" id="SSF52129">
    <property type="entry name" value="Caspase-like"/>
    <property type="match status" value="1"/>
</dbReference>